<evidence type="ECO:0000313" key="2">
    <source>
        <dbReference type="Proteomes" id="UP000276133"/>
    </source>
</evidence>
<dbReference type="AlphaFoldDB" id="A0A3M7QYF2"/>
<proteinExistence type="predicted"/>
<gene>
    <name evidence="1" type="ORF">BpHYR1_050977</name>
</gene>
<name>A0A3M7QYF2_BRAPC</name>
<evidence type="ECO:0000313" key="1">
    <source>
        <dbReference type="EMBL" id="RNA15985.1"/>
    </source>
</evidence>
<accession>A0A3M7QYF2</accession>
<dbReference type="EMBL" id="REGN01004836">
    <property type="protein sequence ID" value="RNA15985.1"/>
    <property type="molecule type" value="Genomic_DNA"/>
</dbReference>
<comment type="caution">
    <text evidence="1">The sequence shown here is derived from an EMBL/GenBank/DDBJ whole genome shotgun (WGS) entry which is preliminary data.</text>
</comment>
<reference evidence="1 2" key="1">
    <citation type="journal article" date="2018" name="Sci. Rep.">
        <title>Genomic signatures of local adaptation to the degree of environmental predictability in rotifers.</title>
        <authorList>
            <person name="Franch-Gras L."/>
            <person name="Hahn C."/>
            <person name="Garcia-Roger E.M."/>
            <person name="Carmona M.J."/>
            <person name="Serra M."/>
            <person name="Gomez A."/>
        </authorList>
    </citation>
    <scope>NUCLEOTIDE SEQUENCE [LARGE SCALE GENOMIC DNA]</scope>
    <source>
        <strain evidence="1">HYR1</strain>
    </source>
</reference>
<keyword evidence="2" id="KW-1185">Reference proteome</keyword>
<protein>
    <submittedName>
        <fullName evidence="1">Uncharacterized protein</fullName>
    </submittedName>
</protein>
<dbReference type="Proteomes" id="UP000276133">
    <property type="component" value="Unassembled WGS sequence"/>
</dbReference>
<sequence length="98" mass="11592">MVPTILNAQKITTCKSNYISNQTLIKKKNLLKALYLQKYYKDKISIRAIDFFRLLYFRSFEVYFDRSKSSTKYHAISFILQAIEKCSYKLCNTLQING</sequence>
<organism evidence="1 2">
    <name type="scientific">Brachionus plicatilis</name>
    <name type="common">Marine rotifer</name>
    <name type="synonym">Brachionus muelleri</name>
    <dbReference type="NCBI Taxonomy" id="10195"/>
    <lineage>
        <taxon>Eukaryota</taxon>
        <taxon>Metazoa</taxon>
        <taxon>Spiralia</taxon>
        <taxon>Gnathifera</taxon>
        <taxon>Rotifera</taxon>
        <taxon>Eurotatoria</taxon>
        <taxon>Monogononta</taxon>
        <taxon>Pseudotrocha</taxon>
        <taxon>Ploima</taxon>
        <taxon>Brachionidae</taxon>
        <taxon>Brachionus</taxon>
    </lineage>
</organism>